<dbReference type="GO" id="GO:0036064">
    <property type="term" value="C:ciliary basal body"/>
    <property type="evidence" value="ECO:0007669"/>
    <property type="project" value="InterPro"/>
</dbReference>
<comment type="caution">
    <text evidence="3">The sequence shown here is derived from an EMBL/GenBank/DDBJ whole genome shotgun (WGS) entry which is preliminary data.</text>
</comment>
<evidence type="ECO:0000313" key="3">
    <source>
        <dbReference type="EMBL" id="DBA24455.1"/>
    </source>
</evidence>
<keyword evidence="4" id="KW-1185">Reference proteome</keyword>
<dbReference type="Pfam" id="PF14726">
    <property type="entry name" value="RTTN_N"/>
    <property type="match status" value="1"/>
</dbReference>
<dbReference type="GO" id="GO:0005813">
    <property type="term" value="C:centrosome"/>
    <property type="evidence" value="ECO:0007669"/>
    <property type="project" value="InterPro"/>
</dbReference>
<dbReference type="Proteomes" id="UP001181693">
    <property type="component" value="Unassembled WGS sequence"/>
</dbReference>
<protein>
    <recommendedName>
        <fullName evidence="2">Rotatin N-terminal domain-containing protein</fullName>
    </recommendedName>
</protein>
<dbReference type="EMBL" id="DYDO01000005">
    <property type="protein sequence ID" value="DBA24455.1"/>
    <property type="molecule type" value="Genomic_DNA"/>
</dbReference>
<dbReference type="Gene3D" id="1.25.10.10">
    <property type="entry name" value="Leucine-rich Repeat Variant"/>
    <property type="match status" value="1"/>
</dbReference>
<reference evidence="3" key="1">
    <citation type="thesis" date="2020" institute="ProQuest LLC" country="789 East Eisenhower Parkway, Ann Arbor, MI, USA">
        <title>Comparative Genomics and Chromosome Evolution.</title>
        <authorList>
            <person name="Mudd A.B."/>
        </authorList>
    </citation>
    <scope>NUCLEOTIDE SEQUENCE</scope>
    <source>
        <strain evidence="3">1538</strain>
        <tissue evidence="3">Blood</tissue>
    </source>
</reference>
<dbReference type="GO" id="GO:0032053">
    <property type="term" value="P:ciliary basal body organization"/>
    <property type="evidence" value="ECO:0007669"/>
    <property type="project" value="TreeGrafter"/>
</dbReference>
<evidence type="ECO:0000259" key="2">
    <source>
        <dbReference type="Pfam" id="PF14726"/>
    </source>
</evidence>
<feature type="region of interest" description="Disordered" evidence="1">
    <location>
        <begin position="302"/>
        <end position="346"/>
    </location>
</feature>
<dbReference type="SUPFAM" id="SSF48371">
    <property type="entry name" value="ARM repeat"/>
    <property type="match status" value="1"/>
</dbReference>
<dbReference type="GO" id="GO:0005814">
    <property type="term" value="C:centriole"/>
    <property type="evidence" value="ECO:0007669"/>
    <property type="project" value="TreeGrafter"/>
</dbReference>
<dbReference type="InterPro" id="IPR029249">
    <property type="entry name" value="Rotatin_N"/>
</dbReference>
<dbReference type="PANTHER" id="PTHR31691:SF1">
    <property type="entry name" value="ROTATIN"/>
    <property type="match status" value="1"/>
</dbReference>
<dbReference type="InterPro" id="IPR011989">
    <property type="entry name" value="ARM-like"/>
</dbReference>
<sequence length="2182" mass="244269">MDLSSLINKLGHQLVEIRERALKNILCKLDHNLIGVVDLVQEKSLFVHLLEWFNFPAVPMKEEVLVLLQKLIKHSLAAQWLLDMGAVDFFSQLRPNIEPNLQVFVDGILDGLFLLPTESLNGPLSSPENKSWQGPDYPAIQHHDDGSSGYFQQDALRLQPTEITPEETGVYQGKATCLKFSTFPWLTLTTTDKHVLSSNECSLRSKKHGLIWRSCQLLQDVVMEDFPAEIFLQRPKIVKSLLSLLGLASEKDEQRHLAFQAVSCLHHLSTLLRSRLNFHRDPGFLSTKQEVISQNSSVSYYTSATRNSQNPSPVNEHLRPSVVGRTSQRHRGDGQDWDASSSSGNSVQAHANYRTSHLSLLDRGHLDPAEVENEDTLDLQFQQLGLPQFCVLVLESAVPLLKSERRKMSQRVLELLSENLVLLCDAISENVWEDRSLIGQELRCKLLFVLDTLGEAILYHKNNNSSEKPDSSLVNHRMAFISISLFTMRLLQTLLPVEKANDVLPESLMNALFLLSVDLPFRIAYPSVHESIIAFMEQLNSEDYGVYKQASETVYSIECTASFMSCSSKEGANFLELVELAEKALASLPYHKHFSLVRKFIYACSDIYNSAQSGPVLLEESQKVLLRMMSHWVPAVRAEAYNNCLEIVKDALGIYNVTKPVSSICSSINFLLHSKVLYEIITFGLQDSNKEIYCAAKAILTFLLQGQLVMTALCWNKFIEALNPVIPILQGFADVDDALGNSILTLCETSEKGEGTLPKTALLKAALRFLFAKKLTLRSVGIKWLSVHLLNERDSRFKRPELQGSVISKAVSLYITEKPVDLKLDDKAISFFKAETVKKVAEILTSETVDIALRKSAAEQLAVITQDTTMHGVVKDLKVVETIRNVLQKCVHQDGQAFECMVCPCLTLLRKLVYSDPVLRLTLAQEPDLLLTLFRVSLHLQNDSCIVNEAGAVLCLLLFDNISRIDTWSQTTSSSTPPFSLPVTVSRRFNLPVSASTYHAVSPYTMSSPLSSEWITTKPVADMLRMAWNLSWYQGIDNLLSSVDKEHHETKDFLETLKLSSEEVLTLKMTHSATGLQDCLSYIVQAVSHGEVRSAVARMNFYLLNDRLVLNCLTDYNMSALKCLPWHTALSRFLLVQPACAEDEKLLADVISFLNKILREQSRSSDSQDLQWILEMLLKQSPSPLLDLIIQKEQTAKKDVDDTQAAVRQHLQKELMVFFNTLMLCLASVTDRKCMALAGAIRTQLALRLLDCLKVSDAPHFYGLPSLARTLRGMVHVTSLPGWSSHCPTTEPVTICVKLLTSLLEIISSFYVEWGGNAFSYMGKGVTKSTVLCLLHLSHEMTAQARNTDWVHLWSLPYDHGTEEQVIPRLGLEWLIPLWVDRDPEVRFTSLGIGSALTSVKEGCVTLSDSCRNISGGLWGTVISIFLDQYECSIVRREAAFILQNMLVIPMSEDANESIFQGPIIHDEETGLPLTGKGALEAFLHSNHFYEHVSNMTKNCYLERYTFDFSDSTYKSAHEHLNCSEDSLYFWNSTPSISTSGSESTLSQNNNARTASLSSEEIFSVSLCASDQCSLVTPSLLSAVCGLLENLLVINPEDVVNTLSKANLLTDLTSLLKPAVLERCFSDLKTSLTPEGRARNKKSQVLALLDYLSSLSGFLCSYVLVDANLLIKDELLRPLLATFSSVLFIHHNKVLDAEVKTAIYQTQTDIFVLLTTLLRKNGPTVILRISEAVAKKGNAFLDLMSECVSLAGSHPSLFSTSLQFLSILLVEEGNYRLHESQTSTTLHLLLDGHLKTGNGLCKLILQSYEEKSLEDPLRQVCVNSLISLLAVSRSAQVYSLQVHFVDSCTEKLKYIHAQLNLESLRPGKSHKKKEESYLKQLKVTMQLLRNCLYKNEECKAAALECQLAPVLHSLWPWLLMDDALIHSALQLLCVYTANFPAACSSLCWMNTGVMAVQSSQKPQTSSSIIHNVLKMAAEPTSYTNHTQQVLFGLLSNLSGTQDCKGIMQKNNFLQHFLSLSLPKGGNRSLSHLANLWLKFLWNLSLFSDGQLIIMKMRGSLEILLELTKYKQKVKFPIALLILHNICFNPANKPKIISNDNIVAELCACLESDNPNCQRIGASALWALLHNYQKAKVTLKNLLLKGRIEEAINAMRRNETGLEKRHEVYHLKCLENLEQVLAN</sequence>
<name>A0AAV3AHB4_PYXAD</name>
<dbReference type="InterPro" id="IPR016024">
    <property type="entry name" value="ARM-type_fold"/>
</dbReference>
<dbReference type="GO" id="GO:0010457">
    <property type="term" value="P:centriole-centriole cohesion"/>
    <property type="evidence" value="ECO:0007669"/>
    <property type="project" value="TreeGrafter"/>
</dbReference>
<evidence type="ECO:0000313" key="4">
    <source>
        <dbReference type="Proteomes" id="UP001181693"/>
    </source>
</evidence>
<accession>A0AAV3AHB4</accession>
<dbReference type="InterPro" id="IPR030791">
    <property type="entry name" value="Rotatin"/>
</dbReference>
<gene>
    <name evidence="3" type="ORF">GDO54_012105</name>
</gene>
<feature type="domain" description="Rotatin N-terminal" evidence="2">
    <location>
        <begin position="16"/>
        <end position="112"/>
    </location>
</feature>
<feature type="compositionally biased region" description="Polar residues" evidence="1">
    <location>
        <begin position="302"/>
        <end position="313"/>
    </location>
</feature>
<organism evidence="3 4">
    <name type="scientific">Pyxicephalus adspersus</name>
    <name type="common">African bullfrog</name>
    <dbReference type="NCBI Taxonomy" id="30357"/>
    <lineage>
        <taxon>Eukaryota</taxon>
        <taxon>Metazoa</taxon>
        <taxon>Chordata</taxon>
        <taxon>Craniata</taxon>
        <taxon>Vertebrata</taxon>
        <taxon>Euteleostomi</taxon>
        <taxon>Amphibia</taxon>
        <taxon>Batrachia</taxon>
        <taxon>Anura</taxon>
        <taxon>Neobatrachia</taxon>
        <taxon>Ranoidea</taxon>
        <taxon>Pyxicephalidae</taxon>
        <taxon>Pyxicephalinae</taxon>
        <taxon>Pyxicephalus</taxon>
    </lineage>
</organism>
<dbReference type="PANTHER" id="PTHR31691">
    <property type="entry name" value="ROTATIN"/>
    <property type="match status" value="1"/>
</dbReference>
<proteinExistence type="predicted"/>
<dbReference type="GO" id="GO:0007099">
    <property type="term" value="P:centriole replication"/>
    <property type="evidence" value="ECO:0007669"/>
    <property type="project" value="TreeGrafter"/>
</dbReference>
<evidence type="ECO:0000256" key="1">
    <source>
        <dbReference type="SAM" id="MobiDB-lite"/>
    </source>
</evidence>